<dbReference type="Proteomes" id="UP000011135">
    <property type="component" value="Unassembled WGS sequence"/>
</dbReference>
<dbReference type="OrthoDB" id="667893at2"/>
<dbReference type="AlphaFoldDB" id="L8JSS2"/>
<dbReference type="SUPFAM" id="SSF48371">
    <property type="entry name" value="ARM repeat"/>
    <property type="match status" value="1"/>
</dbReference>
<organism evidence="1 2">
    <name type="scientific">Fulvivirga imtechensis AK7</name>
    <dbReference type="NCBI Taxonomy" id="1237149"/>
    <lineage>
        <taxon>Bacteria</taxon>
        <taxon>Pseudomonadati</taxon>
        <taxon>Bacteroidota</taxon>
        <taxon>Cytophagia</taxon>
        <taxon>Cytophagales</taxon>
        <taxon>Fulvivirgaceae</taxon>
        <taxon>Fulvivirga</taxon>
    </lineage>
</organism>
<evidence type="ECO:0000313" key="1">
    <source>
        <dbReference type="EMBL" id="ELR70412.1"/>
    </source>
</evidence>
<comment type="caution">
    <text evidence="1">The sequence shown here is derived from an EMBL/GenBank/DDBJ whole genome shotgun (WGS) entry which is preliminary data.</text>
</comment>
<sequence length="168" mass="19117">MNIREEILKEHSKKNALRIAQYIGHDPKRFAELIDCFLGQEYRVTQRAAQVVSCCADRHPELLLPHLDEILLNLRRNIHVAVKRNTLRVLQYVDLPDHLQGPAADICFKIMGSGNEPVAVKVFAMTVLANICKKEPELKNELRILIEDQMPYGSAGFISRGAKILKHL</sequence>
<dbReference type="EMBL" id="AMZN01000054">
    <property type="protein sequence ID" value="ELR70412.1"/>
    <property type="molecule type" value="Genomic_DNA"/>
</dbReference>
<evidence type="ECO:0000313" key="2">
    <source>
        <dbReference type="Proteomes" id="UP000011135"/>
    </source>
</evidence>
<dbReference type="eggNOG" id="ENOG5032UZZ">
    <property type="taxonomic scope" value="Bacteria"/>
</dbReference>
<proteinExistence type="predicted"/>
<dbReference type="RefSeq" id="WP_009581172.1">
    <property type="nucleotide sequence ID" value="NZ_AMZN01000054.1"/>
</dbReference>
<dbReference type="InterPro" id="IPR016024">
    <property type="entry name" value="ARM-type_fold"/>
</dbReference>
<gene>
    <name evidence="1" type="ORF">C900_03766</name>
</gene>
<name>L8JSS2_9BACT</name>
<protein>
    <submittedName>
        <fullName evidence="1">Uncharacterized protein</fullName>
    </submittedName>
</protein>
<keyword evidence="2" id="KW-1185">Reference proteome</keyword>
<accession>L8JSS2</accession>
<reference evidence="1 2" key="1">
    <citation type="submission" date="2012-12" db="EMBL/GenBank/DDBJ databases">
        <title>Genome assembly of Fulvivirga imtechensis AK7.</title>
        <authorList>
            <person name="Nupur N."/>
            <person name="Khatri I."/>
            <person name="Kumar R."/>
            <person name="Subramanian S."/>
            <person name="Pinnaka A."/>
        </authorList>
    </citation>
    <scope>NUCLEOTIDE SEQUENCE [LARGE SCALE GENOMIC DNA]</scope>
    <source>
        <strain evidence="1 2">AK7</strain>
    </source>
</reference>
<dbReference type="STRING" id="1237149.C900_03766"/>